<dbReference type="EMBL" id="JBICBT010000881">
    <property type="protein sequence ID" value="KAL3095216.1"/>
    <property type="molecule type" value="Genomic_DNA"/>
</dbReference>
<comment type="caution">
    <text evidence="2">The sequence shown here is derived from an EMBL/GenBank/DDBJ whole genome shotgun (WGS) entry which is preliminary data.</text>
</comment>
<name>A0ABD2JX71_9BILA</name>
<evidence type="ECO:0008006" key="4">
    <source>
        <dbReference type="Google" id="ProtNLM"/>
    </source>
</evidence>
<dbReference type="AlphaFoldDB" id="A0ABD2JX71"/>
<accession>A0ABD2JX71</accession>
<keyword evidence="1" id="KW-1133">Transmembrane helix</keyword>
<evidence type="ECO:0000313" key="3">
    <source>
        <dbReference type="Proteomes" id="UP001620626"/>
    </source>
</evidence>
<sequence length="167" mass="19107">MYCHLYEHVAASFGTMAKLRSADNFAGLRVGDGRCGPHSSSGMQCALLMRFNVPISVPLFDPHEWSVHQRTLDGADRTNNFNETFHRKFKNHFGCTHPTIWRFIDSIRCVQKVIDAEISRCVMREAAPLKKKKYREPTHGFFYSSSVITMSTIILSLKMITIMLMSM</sequence>
<evidence type="ECO:0000313" key="2">
    <source>
        <dbReference type="EMBL" id="KAL3095216.1"/>
    </source>
</evidence>
<organism evidence="2 3">
    <name type="scientific">Heterodera trifolii</name>
    <dbReference type="NCBI Taxonomy" id="157864"/>
    <lineage>
        <taxon>Eukaryota</taxon>
        <taxon>Metazoa</taxon>
        <taxon>Ecdysozoa</taxon>
        <taxon>Nematoda</taxon>
        <taxon>Chromadorea</taxon>
        <taxon>Rhabditida</taxon>
        <taxon>Tylenchina</taxon>
        <taxon>Tylenchomorpha</taxon>
        <taxon>Tylenchoidea</taxon>
        <taxon>Heteroderidae</taxon>
        <taxon>Heteroderinae</taxon>
        <taxon>Heterodera</taxon>
    </lineage>
</organism>
<protein>
    <recommendedName>
        <fullName evidence="4">Transposase</fullName>
    </recommendedName>
</protein>
<feature type="transmembrane region" description="Helical" evidence="1">
    <location>
        <begin position="140"/>
        <end position="165"/>
    </location>
</feature>
<reference evidence="2 3" key="1">
    <citation type="submission" date="2024-10" db="EMBL/GenBank/DDBJ databases">
        <authorList>
            <person name="Kim D."/>
        </authorList>
    </citation>
    <scope>NUCLEOTIDE SEQUENCE [LARGE SCALE GENOMIC DNA]</scope>
    <source>
        <strain evidence="2">BH-2024</strain>
    </source>
</reference>
<dbReference type="Proteomes" id="UP001620626">
    <property type="component" value="Unassembled WGS sequence"/>
</dbReference>
<gene>
    <name evidence="2" type="ORF">niasHT_020367</name>
</gene>
<keyword evidence="1" id="KW-0472">Membrane</keyword>
<proteinExistence type="predicted"/>
<keyword evidence="1" id="KW-0812">Transmembrane</keyword>
<keyword evidence="3" id="KW-1185">Reference proteome</keyword>
<evidence type="ECO:0000256" key="1">
    <source>
        <dbReference type="SAM" id="Phobius"/>
    </source>
</evidence>